<name>A0A9P4UZ51_9PLEO</name>
<organism evidence="7 8">
    <name type="scientific">Polyplosphaeria fusca</name>
    <dbReference type="NCBI Taxonomy" id="682080"/>
    <lineage>
        <taxon>Eukaryota</taxon>
        <taxon>Fungi</taxon>
        <taxon>Dikarya</taxon>
        <taxon>Ascomycota</taxon>
        <taxon>Pezizomycotina</taxon>
        <taxon>Dothideomycetes</taxon>
        <taxon>Pleosporomycetidae</taxon>
        <taxon>Pleosporales</taxon>
        <taxon>Tetraplosphaeriaceae</taxon>
        <taxon>Polyplosphaeria</taxon>
    </lineage>
</organism>
<evidence type="ECO:0000313" key="7">
    <source>
        <dbReference type="EMBL" id="KAF2730648.1"/>
    </source>
</evidence>
<evidence type="ECO:0000256" key="4">
    <source>
        <dbReference type="PIRSR" id="PIRSR000097-2"/>
    </source>
</evidence>
<reference evidence="7" key="1">
    <citation type="journal article" date="2020" name="Stud. Mycol.">
        <title>101 Dothideomycetes genomes: a test case for predicting lifestyles and emergence of pathogens.</title>
        <authorList>
            <person name="Haridas S."/>
            <person name="Albert R."/>
            <person name="Binder M."/>
            <person name="Bloem J."/>
            <person name="Labutti K."/>
            <person name="Salamov A."/>
            <person name="Andreopoulos B."/>
            <person name="Baker S."/>
            <person name="Barry K."/>
            <person name="Bills G."/>
            <person name="Bluhm B."/>
            <person name="Cannon C."/>
            <person name="Castanera R."/>
            <person name="Culley D."/>
            <person name="Daum C."/>
            <person name="Ezra D."/>
            <person name="Gonzalez J."/>
            <person name="Henrissat B."/>
            <person name="Kuo A."/>
            <person name="Liang C."/>
            <person name="Lipzen A."/>
            <person name="Lutzoni F."/>
            <person name="Magnuson J."/>
            <person name="Mondo S."/>
            <person name="Nolan M."/>
            <person name="Ohm R."/>
            <person name="Pangilinan J."/>
            <person name="Park H.-J."/>
            <person name="Ramirez L."/>
            <person name="Alfaro M."/>
            <person name="Sun H."/>
            <person name="Tritt A."/>
            <person name="Yoshinaga Y."/>
            <person name="Zwiers L.-H."/>
            <person name="Turgeon B."/>
            <person name="Goodwin S."/>
            <person name="Spatafora J."/>
            <person name="Crous P."/>
            <person name="Grigoriev I."/>
        </authorList>
    </citation>
    <scope>NUCLEOTIDE SEQUENCE</scope>
    <source>
        <strain evidence="7">CBS 125425</strain>
    </source>
</reference>
<dbReference type="PANTHER" id="PTHR11732">
    <property type="entry name" value="ALDO/KETO REDUCTASE"/>
    <property type="match status" value="1"/>
</dbReference>
<evidence type="ECO:0000256" key="3">
    <source>
        <dbReference type="PIRSR" id="PIRSR000097-1"/>
    </source>
</evidence>
<dbReference type="GO" id="GO:0016491">
    <property type="term" value="F:oxidoreductase activity"/>
    <property type="evidence" value="ECO:0007669"/>
    <property type="project" value="UniProtKB-KW"/>
</dbReference>
<proteinExistence type="inferred from homology"/>
<dbReference type="InterPro" id="IPR036812">
    <property type="entry name" value="NAD(P)_OxRdtase_dom_sf"/>
</dbReference>
<keyword evidence="8" id="KW-1185">Reference proteome</keyword>
<dbReference type="Gene3D" id="3.20.20.100">
    <property type="entry name" value="NADP-dependent oxidoreductase domain"/>
    <property type="match status" value="1"/>
</dbReference>
<dbReference type="InterPro" id="IPR018170">
    <property type="entry name" value="Aldo/ket_reductase_CS"/>
</dbReference>
<dbReference type="PIRSF" id="PIRSF000097">
    <property type="entry name" value="AKR"/>
    <property type="match status" value="1"/>
</dbReference>
<protein>
    <submittedName>
        <fullName evidence="7">Aldo/keto reductase</fullName>
    </submittedName>
</protein>
<evidence type="ECO:0000256" key="5">
    <source>
        <dbReference type="PIRSR" id="PIRSR000097-3"/>
    </source>
</evidence>
<evidence type="ECO:0000256" key="1">
    <source>
        <dbReference type="ARBA" id="ARBA00007905"/>
    </source>
</evidence>
<evidence type="ECO:0000259" key="6">
    <source>
        <dbReference type="Pfam" id="PF00248"/>
    </source>
</evidence>
<dbReference type="Pfam" id="PF00248">
    <property type="entry name" value="Aldo_ket_red"/>
    <property type="match status" value="1"/>
</dbReference>
<dbReference type="FunFam" id="3.20.20.100:FF:000007">
    <property type="entry name" value="NAD(P)H-dependent D-xylose reductase xyl1"/>
    <property type="match status" value="1"/>
</dbReference>
<feature type="binding site" evidence="4">
    <location>
        <position position="113"/>
    </location>
    <ligand>
        <name>substrate</name>
    </ligand>
</feature>
<feature type="active site" description="Proton donor" evidence="3">
    <location>
        <position position="51"/>
    </location>
</feature>
<dbReference type="PRINTS" id="PR00069">
    <property type="entry name" value="ALDKETRDTASE"/>
</dbReference>
<dbReference type="InterPro" id="IPR023210">
    <property type="entry name" value="NADP_OxRdtase_dom"/>
</dbReference>
<dbReference type="OrthoDB" id="416253at2759"/>
<dbReference type="InterPro" id="IPR020471">
    <property type="entry name" value="AKR"/>
</dbReference>
<keyword evidence="2" id="KW-0560">Oxidoreductase</keyword>
<evidence type="ECO:0000313" key="8">
    <source>
        <dbReference type="Proteomes" id="UP000799444"/>
    </source>
</evidence>
<comment type="similarity">
    <text evidence="1">Belongs to the aldo/keto reductase family.</text>
</comment>
<sequence length="322" mass="36078">MAPTPYLTLNDGNKIPQVGFGLWKVDNATCADQVYNAIKTGYRLFDGACDYGNEVESGQGVARAIKEGLVKREDLTIVSKLWNSFHDAEQVEPIVKKQLADWGVDYFDIYYIHFPCSLEYVAPETRYPPGWFYDGDKEVRMGKASLESTWKAFEQLKKKGLAKSIAVSNYSGALLLDLLTYAEIPPAVLQVEHHPYYVTPNLIKLAQQHNIVVTAYSSFGPLSFIECDMKIAQDMQPLFEHPVIKQAASAHGKSAAQVLLRWATQRGLAVIPKSNSQKRLEENLNVTDFDLTDAEIQSISDLDMNLKFNVPTNYGIPIYCLA</sequence>
<dbReference type="AlphaFoldDB" id="A0A9P4UZ51"/>
<dbReference type="PROSITE" id="PS00063">
    <property type="entry name" value="ALDOKETO_REDUCTASE_3"/>
    <property type="match status" value="1"/>
</dbReference>
<feature type="site" description="Lowers pKa of active site Tyr" evidence="5">
    <location>
        <position position="80"/>
    </location>
</feature>
<feature type="domain" description="NADP-dependent oxidoreductase" evidence="6">
    <location>
        <begin position="19"/>
        <end position="302"/>
    </location>
</feature>
<accession>A0A9P4UZ51</accession>
<dbReference type="SUPFAM" id="SSF51430">
    <property type="entry name" value="NAD(P)-linked oxidoreductase"/>
    <property type="match status" value="1"/>
</dbReference>
<dbReference type="EMBL" id="ML996212">
    <property type="protein sequence ID" value="KAF2730648.1"/>
    <property type="molecule type" value="Genomic_DNA"/>
</dbReference>
<dbReference type="Proteomes" id="UP000799444">
    <property type="component" value="Unassembled WGS sequence"/>
</dbReference>
<evidence type="ECO:0000256" key="2">
    <source>
        <dbReference type="ARBA" id="ARBA00023002"/>
    </source>
</evidence>
<comment type="caution">
    <text evidence="7">The sequence shown here is derived from an EMBL/GenBank/DDBJ whole genome shotgun (WGS) entry which is preliminary data.</text>
</comment>
<gene>
    <name evidence="7" type="ORF">EJ04DRAFT_34797</name>
</gene>